<evidence type="ECO:0000313" key="6">
    <source>
        <dbReference type="Proteomes" id="UP001416858"/>
    </source>
</evidence>
<comment type="caution">
    <text evidence="5">The sequence shown here is derived from an EMBL/GenBank/DDBJ whole genome shotgun (WGS) entry which is preliminary data.</text>
</comment>
<gene>
    <name evidence="5" type="ORF">Rcae01_01373</name>
</gene>
<evidence type="ECO:0000259" key="4">
    <source>
        <dbReference type="PROSITE" id="PS50887"/>
    </source>
</evidence>
<feature type="domain" description="GGDEF" evidence="4">
    <location>
        <begin position="260"/>
        <end position="390"/>
    </location>
</feature>
<evidence type="ECO:0000259" key="3">
    <source>
        <dbReference type="PROSITE" id="PS50006"/>
    </source>
</evidence>
<dbReference type="PANTHER" id="PTHR45138:SF9">
    <property type="entry name" value="DIGUANYLATE CYCLASE DGCM-RELATED"/>
    <property type="match status" value="1"/>
</dbReference>
<name>A0ABP9VP30_9BACT</name>
<dbReference type="PROSITE" id="PS50887">
    <property type="entry name" value="GGDEF"/>
    <property type="match status" value="1"/>
</dbReference>
<dbReference type="SMART" id="SM00240">
    <property type="entry name" value="FHA"/>
    <property type="match status" value="1"/>
</dbReference>
<comment type="catalytic activity">
    <reaction evidence="2">
        <text>2 GTP = 3',3'-c-di-GMP + 2 diphosphate</text>
        <dbReference type="Rhea" id="RHEA:24898"/>
        <dbReference type="ChEBI" id="CHEBI:33019"/>
        <dbReference type="ChEBI" id="CHEBI:37565"/>
        <dbReference type="ChEBI" id="CHEBI:58805"/>
        <dbReference type="EC" id="2.7.7.65"/>
    </reaction>
</comment>
<proteinExistence type="predicted"/>
<sequence>MSPQTVRKLAGPLAAMQSASTPIFPFGLGGNKICGDTGELFVSGTRFDHRIGHDIGRGFLLKTGPRQSEFHDPIASIRSAMKLNYKETSAARVPGHVMDGGTLRIEGVYAPAGNHAAKKAFLSVIRSRADIGVHAFLSERTVIGRSPTCTFPLHDMKVSGHHATITRIGDGGYIIEDLNSTNGTRVDAVPVVGQKVLKDGDKIFVGETVVRFALADELDIDYHSEVATLVGTDPLTDLPSKRRFDEALEFAFQNSLRGEMPLSVLMMDMDGVKQINDTHGHLYGAHVIGETGRLIAKVLGNKGRACRFGGDEFSAFLPGQDLASACTVAEQIRTAVESAGMEKDGIPLRPTISIGVSSYTPAFTSSLALITSADDALYRAKASGKNCVAL</sequence>
<protein>
    <recommendedName>
        <fullName evidence="1">diguanylate cyclase</fullName>
        <ecNumber evidence="1">2.7.7.65</ecNumber>
    </recommendedName>
</protein>
<reference evidence="5 6" key="1">
    <citation type="submission" date="2024-02" db="EMBL/GenBank/DDBJ databases">
        <title>Rhodopirellula caenicola NBRC 110016.</title>
        <authorList>
            <person name="Ichikawa N."/>
            <person name="Katano-Makiyama Y."/>
            <person name="Hidaka K."/>
        </authorList>
    </citation>
    <scope>NUCLEOTIDE SEQUENCE [LARGE SCALE GENOMIC DNA]</scope>
    <source>
        <strain evidence="5 6">NBRC 110016</strain>
    </source>
</reference>
<dbReference type="Proteomes" id="UP001416858">
    <property type="component" value="Unassembled WGS sequence"/>
</dbReference>
<dbReference type="SUPFAM" id="SSF55073">
    <property type="entry name" value="Nucleotide cyclase"/>
    <property type="match status" value="1"/>
</dbReference>
<dbReference type="EC" id="2.7.7.65" evidence="1"/>
<evidence type="ECO:0000256" key="2">
    <source>
        <dbReference type="ARBA" id="ARBA00034247"/>
    </source>
</evidence>
<dbReference type="InterPro" id="IPR029787">
    <property type="entry name" value="Nucleotide_cyclase"/>
</dbReference>
<dbReference type="Pfam" id="PF00990">
    <property type="entry name" value="GGDEF"/>
    <property type="match status" value="1"/>
</dbReference>
<dbReference type="PANTHER" id="PTHR45138">
    <property type="entry name" value="REGULATORY COMPONENTS OF SENSORY TRANSDUCTION SYSTEM"/>
    <property type="match status" value="1"/>
</dbReference>
<dbReference type="Gene3D" id="2.60.200.20">
    <property type="match status" value="1"/>
</dbReference>
<dbReference type="InterPro" id="IPR043128">
    <property type="entry name" value="Rev_trsase/Diguanyl_cyclase"/>
</dbReference>
<dbReference type="CDD" id="cd01949">
    <property type="entry name" value="GGDEF"/>
    <property type="match status" value="1"/>
</dbReference>
<dbReference type="InterPro" id="IPR000160">
    <property type="entry name" value="GGDEF_dom"/>
</dbReference>
<dbReference type="EMBL" id="BAABRO010000002">
    <property type="protein sequence ID" value="GAA5505923.1"/>
    <property type="molecule type" value="Genomic_DNA"/>
</dbReference>
<dbReference type="SUPFAM" id="SSF49879">
    <property type="entry name" value="SMAD/FHA domain"/>
    <property type="match status" value="1"/>
</dbReference>
<evidence type="ECO:0000256" key="1">
    <source>
        <dbReference type="ARBA" id="ARBA00012528"/>
    </source>
</evidence>
<accession>A0ABP9VP30</accession>
<organism evidence="5 6">
    <name type="scientific">Novipirellula caenicola</name>
    <dbReference type="NCBI Taxonomy" id="1536901"/>
    <lineage>
        <taxon>Bacteria</taxon>
        <taxon>Pseudomonadati</taxon>
        <taxon>Planctomycetota</taxon>
        <taxon>Planctomycetia</taxon>
        <taxon>Pirellulales</taxon>
        <taxon>Pirellulaceae</taxon>
        <taxon>Novipirellula</taxon>
    </lineage>
</organism>
<dbReference type="NCBIfam" id="TIGR00254">
    <property type="entry name" value="GGDEF"/>
    <property type="match status" value="1"/>
</dbReference>
<dbReference type="PROSITE" id="PS50006">
    <property type="entry name" value="FHA_DOMAIN"/>
    <property type="match status" value="1"/>
</dbReference>
<dbReference type="SMART" id="SM00267">
    <property type="entry name" value="GGDEF"/>
    <property type="match status" value="1"/>
</dbReference>
<feature type="domain" description="FHA" evidence="3">
    <location>
        <begin position="141"/>
        <end position="191"/>
    </location>
</feature>
<dbReference type="InterPro" id="IPR050469">
    <property type="entry name" value="Diguanylate_Cyclase"/>
</dbReference>
<dbReference type="CDD" id="cd00060">
    <property type="entry name" value="FHA"/>
    <property type="match status" value="1"/>
</dbReference>
<evidence type="ECO:0000313" key="5">
    <source>
        <dbReference type="EMBL" id="GAA5505923.1"/>
    </source>
</evidence>
<dbReference type="Gene3D" id="3.30.70.270">
    <property type="match status" value="1"/>
</dbReference>
<dbReference type="InterPro" id="IPR000253">
    <property type="entry name" value="FHA_dom"/>
</dbReference>
<dbReference type="Pfam" id="PF00498">
    <property type="entry name" value="FHA"/>
    <property type="match status" value="1"/>
</dbReference>
<dbReference type="InterPro" id="IPR008984">
    <property type="entry name" value="SMAD_FHA_dom_sf"/>
</dbReference>
<keyword evidence="6" id="KW-1185">Reference proteome</keyword>